<dbReference type="InterPro" id="IPR050750">
    <property type="entry name" value="C5-MTase"/>
</dbReference>
<sequence>MEGEELRVLELYSGVGGMHLALSTAFPQSQYRIVAAVDINSGGNTVYHHNFPSVKPQSRMLYFELTDQSVPTLPAVYKKGSQDTRSKSFLHILSVLPLLKQKPLYILMENVKGFEESDSRDMMIQQLTQCDYQYREFLLNPTQYRIPNSRLRYYMVAKLLPQPFLDQNDGSILYAVPGDSRCAIEESEDCHTIDNYLEDIPVDSELRVPVDTIKRYGLVSDLVRPKSRRTNCFTKNYAAYMEGTGSLLILSDEEGPWKNGEAMMHLCIRYFSPKEIANLMGFPATFSFPSGMSRTQLYKLMGNSLNVYVVSRLLRYLFNCWDE</sequence>
<comment type="caution">
    <text evidence="7">Lacks conserved residue(s) required for the propagation of feature annotation.</text>
</comment>
<dbReference type="PROSITE" id="PS51679">
    <property type="entry name" value="SAM_MT_C5"/>
    <property type="match status" value="1"/>
</dbReference>
<comment type="similarity">
    <text evidence="7">Belongs to the class I-like SAM-binding methyltransferase superfamily. C5-methyltransferase family.</text>
</comment>
<dbReference type="InParanoid" id="A0A2P6MY63"/>
<evidence type="ECO:0000256" key="6">
    <source>
        <dbReference type="ARBA" id="ARBA00042810"/>
    </source>
</evidence>
<dbReference type="GO" id="GO:0005634">
    <property type="term" value="C:nucleus"/>
    <property type="evidence" value="ECO:0007669"/>
    <property type="project" value="TreeGrafter"/>
</dbReference>
<dbReference type="Gene3D" id="3.40.50.150">
    <property type="entry name" value="Vaccinia Virus protein VP39"/>
    <property type="match status" value="1"/>
</dbReference>
<evidence type="ECO:0000256" key="3">
    <source>
        <dbReference type="ARBA" id="ARBA00022691"/>
    </source>
</evidence>
<keyword evidence="3 7" id="KW-0949">S-adenosyl-L-methionine</keyword>
<evidence type="ECO:0000313" key="8">
    <source>
        <dbReference type="EMBL" id="PRP76651.1"/>
    </source>
</evidence>
<organism evidence="8 9">
    <name type="scientific">Planoprotostelium fungivorum</name>
    <dbReference type="NCBI Taxonomy" id="1890364"/>
    <lineage>
        <taxon>Eukaryota</taxon>
        <taxon>Amoebozoa</taxon>
        <taxon>Evosea</taxon>
        <taxon>Variosea</taxon>
        <taxon>Cavosteliida</taxon>
        <taxon>Cavosteliaceae</taxon>
        <taxon>Planoprotostelium</taxon>
    </lineage>
</organism>
<protein>
    <recommendedName>
        <fullName evidence="5">tRNA (cytosine(38)-C(5))-methyltransferase</fullName>
        <ecNumber evidence="4">2.1.1.204</ecNumber>
    </recommendedName>
    <alternativeName>
        <fullName evidence="6">DNA (cytosine-5)-methyltransferase-like protein 2</fullName>
    </alternativeName>
</protein>
<evidence type="ECO:0000256" key="4">
    <source>
        <dbReference type="ARBA" id="ARBA00039081"/>
    </source>
</evidence>
<accession>A0A2P6MY63</accession>
<proteinExistence type="inferred from homology"/>
<evidence type="ECO:0000256" key="1">
    <source>
        <dbReference type="ARBA" id="ARBA00022603"/>
    </source>
</evidence>
<keyword evidence="2 7" id="KW-0808">Transferase</keyword>
<comment type="caution">
    <text evidence="8">The sequence shown here is derived from an EMBL/GenBank/DDBJ whole genome shotgun (WGS) entry which is preliminary data.</text>
</comment>
<dbReference type="PANTHER" id="PTHR46098">
    <property type="entry name" value="TRNA (CYTOSINE(38)-C(5))-METHYLTRANSFERASE"/>
    <property type="match status" value="1"/>
</dbReference>
<dbReference type="GO" id="GO:0008168">
    <property type="term" value="F:methyltransferase activity"/>
    <property type="evidence" value="ECO:0007669"/>
    <property type="project" value="UniProtKB-KW"/>
</dbReference>
<keyword evidence="9" id="KW-1185">Reference proteome</keyword>
<gene>
    <name evidence="8" type="ORF">PROFUN_14977</name>
</gene>
<dbReference type="AlphaFoldDB" id="A0A2P6MY63"/>
<dbReference type="FunCoup" id="A0A2P6MY63">
    <property type="interactions" value="284"/>
</dbReference>
<dbReference type="InterPro" id="IPR031303">
    <property type="entry name" value="C5_meth_CS"/>
</dbReference>
<dbReference type="OrthoDB" id="414133at2759"/>
<dbReference type="STRING" id="1890364.A0A2P6MY63"/>
<name>A0A2P6MY63_9EUKA</name>
<dbReference type="EC" id="2.1.1.204" evidence="4"/>
<evidence type="ECO:0000256" key="7">
    <source>
        <dbReference type="PROSITE-ProRule" id="PRU01016"/>
    </source>
</evidence>
<dbReference type="Proteomes" id="UP000241769">
    <property type="component" value="Unassembled WGS sequence"/>
</dbReference>
<evidence type="ECO:0000256" key="2">
    <source>
        <dbReference type="ARBA" id="ARBA00022679"/>
    </source>
</evidence>
<evidence type="ECO:0000256" key="5">
    <source>
        <dbReference type="ARBA" id="ARBA00039681"/>
    </source>
</evidence>
<evidence type="ECO:0000313" key="9">
    <source>
        <dbReference type="Proteomes" id="UP000241769"/>
    </source>
</evidence>
<dbReference type="PROSITE" id="PS00095">
    <property type="entry name" value="C5_MTASE_2"/>
    <property type="match status" value="1"/>
</dbReference>
<dbReference type="Pfam" id="PF00145">
    <property type="entry name" value="DNA_methylase"/>
    <property type="match status" value="1"/>
</dbReference>
<dbReference type="PANTHER" id="PTHR46098:SF1">
    <property type="entry name" value="TRNA (CYTOSINE(38)-C(5))-METHYLTRANSFERASE"/>
    <property type="match status" value="1"/>
</dbReference>
<dbReference type="EMBL" id="MDYQ01000310">
    <property type="protein sequence ID" value="PRP76651.1"/>
    <property type="molecule type" value="Genomic_DNA"/>
</dbReference>
<reference evidence="8 9" key="1">
    <citation type="journal article" date="2018" name="Genome Biol. Evol.">
        <title>Multiple Roots of Fruiting Body Formation in Amoebozoa.</title>
        <authorList>
            <person name="Hillmann F."/>
            <person name="Forbes G."/>
            <person name="Novohradska S."/>
            <person name="Ferling I."/>
            <person name="Riege K."/>
            <person name="Groth M."/>
            <person name="Westermann M."/>
            <person name="Marz M."/>
            <person name="Spaller T."/>
            <person name="Winckler T."/>
            <person name="Schaap P."/>
            <person name="Glockner G."/>
        </authorList>
    </citation>
    <scope>NUCLEOTIDE SEQUENCE [LARGE SCALE GENOMIC DNA]</scope>
    <source>
        <strain evidence="8 9">Jena</strain>
    </source>
</reference>
<keyword evidence="1 7" id="KW-0489">Methyltransferase</keyword>
<dbReference type="InterPro" id="IPR001525">
    <property type="entry name" value="C5_MeTfrase"/>
</dbReference>
<dbReference type="SUPFAM" id="SSF53335">
    <property type="entry name" value="S-adenosyl-L-methionine-dependent methyltransferases"/>
    <property type="match status" value="1"/>
</dbReference>
<dbReference type="PRINTS" id="PR00105">
    <property type="entry name" value="C5METTRFRASE"/>
</dbReference>
<dbReference type="Gene3D" id="3.90.120.10">
    <property type="entry name" value="DNA Methylase, subunit A, domain 2"/>
    <property type="match status" value="1"/>
</dbReference>
<dbReference type="GO" id="GO:0032259">
    <property type="term" value="P:methylation"/>
    <property type="evidence" value="ECO:0007669"/>
    <property type="project" value="UniProtKB-KW"/>
</dbReference>
<dbReference type="InterPro" id="IPR029063">
    <property type="entry name" value="SAM-dependent_MTases_sf"/>
</dbReference>